<feature type="region of interest" description="Disordered" evidence="6">
    <location>
        <begin position="179"/>
        <end position="200"/>
    </location>
</feature>
<dbReference type="EMBL" id="CM004391">
    <property type="protein sequence ID" value="OAY49921.1"/>
    <property type="molecule type" value="Genomic_DNA"/>
</dbReference>
<organism evidence="10 11">
    <name type="scientific">Manihot esculenta</name>
    <name type="common">Cassava</name>
    <name type="synonym">Jatropha manihot</name>
    <dbReference type="NCBI Taxonomy" id="3983"/>
    <lineage>
        <taxon>Eukaryota</taxon>
        <taxon>Viridiplantae</taxon>
        <taxon>Streptophyta</taxon>
        <taxon>Embryophyta</taxon>
        <taxon>Tracheophyta</taxon>
        <taxon>Spermatophyta</taxon>
        <taxon>Magnoliopsida</taxon>
        <taxon>eudicotyledons</taxon>
        <taxon>Gunneridae</taxon>
        <taxon>Pentapetalae</taxon>
        <taxon>rosids</taxon>
        <taxon>fabids</taxon>
        <taxon>Malpighiales</taxon>
        <taxon>Euphorbiaceae</taxon>
        <taxon>Crotonoideae</taxon>
        <taxon>Manihoteae</taxon>
        <taxon>Manihot</taxon>
    </lineage>
</organism>
<evidence type="ECO:0000256" key="3">
    <source>
        <dbReference type="ARBA" id="ARBA00023125"/>
    </source>
</evidence>
<dbReference type="PANTHER" id="PTHR44191">
    <property type="entry name" value="TRANSCRIPTION FACTOR KUA1"/>
    <property type="match status" value="1"/>
</dbReference>
<evidence type="ECO:0000256" key="4">
    <source>
        <dbReference type="ARBA" id="ARBA00023163"/>
    </source>
</evidence>
<dbReference type="InterPro" id="IPR017930">
    <property type="entry name" value="Myb_dom"/>
</dbReference>
<dbReference type="InterPro" id="IPR001005">
    <property type="entry name" value="SANT/Myb"/>
</dbReference>
<dbReference type="GO" id="GO:0003677">
    <property type="term" value="F:DNA binding"/>
    <property type="evidence" value="ECO:0007669"/>
    <property type="project" value="UniProtKB-KW"/>
</dbReference>
<keyword evidence="4" id="KW-0804">Transcription</keyword>
<evidence type="ECO:0000259" key="8">
    <source>
        <dbReference type="PROSITE" id="PS51293"/>
    </source>
</evidence>
<dbReference type="GO" id="GO:0006355">
    <property type="term" value="P:regulation of DNA-templated transcription"/>
    <property type="evidence" value="ECO:0007669"/>
    <property type="project" value="UniProtKB-ARBA"/>
</dbReference>
<keyword evidence="3" id="KW-0238">DNA-binding</keyword>
<proteinExistence type="predicted"/>
<name>A0A2C9VUS5_MANES</name>
<feature type="domain" description="HTH myb-type" evidence="9">
    <location>
        <begin position="34"/>
        <end position="83"/>
    </location>
</feature>
<dbReference type="FunFam" id="1.10.10.60:FF:000009">
    <property type="entry name" value="transcription factor MYB1R1"/>
    <property type="match status" value="1"/>
</dbReference>
<dbReference type="PROSITE" id="PS51294">
    <property type="entry name" value="HTH_MYB"/>
    <property type="match status" value="1"/>
</dbReference>
<dbReference type="SMART" id="SM00717">
    <property type="entry name" value="SANT"/>
    <property type="match status" value="1"/>
</dbReference>
<dbReference type="SMR" id="A0A2C9VUS5"/>
<feature type="domain" description="SANT" evidence="8">
    <location>
        <begin position="30"/>
        <end position="83"/>
    </location>
</feature>
<evidence type="ECO:0000256" key="5">
    <source>
        <dbReference type="ARBA" id="ARBA00023242"/>
    </source>
</evidence>
<dbReference type="PROSITE" id="PS51293">
    <property type="entry name" value="SANT"/>
    <property type="match status" value="1"/>
</dbReference>
<keyword evidence="2" id="KW-0805">Transcription regulation</keyword>
<keyword evidence="5" id="KW-0539">Nucleus</keyword>
<dbReference type="PANTHER" id="PTHR44191:SF64">
    <property type="entry name" value="TRANSCRIPTION FACTOR MYB1R1"/>
    <property type="match status" value="1"/>
</dbReference>
<evidence type="ECO:0000259" key="9">
    <source>
        <dbReference type="PROSITE" id="PS51294"/>
    </source>
</evidence>
<feature type="compositionally biased region" description="Low complexity" evidence="6">
    <location>
        <begin position="188"/>
        <end position="200"/>
    </location>
</feature>
<reference evidence="11" key="1">
    <citation type="journal article" date="2016" name="Nat. Biotechnol.">
        <title>Sequencing wild and cultivated cassava and related species reveals extensive interspecific hybridization and genetic diversity.</title>
        <authorList>
            <person name="Bredeson J.V."/>
            <person name="Lyons J.B."/>
            <person name="Prochnik S.E."/>
            <person name="Wu G.A."/>
            <person name="Ha C.M."/>
            <person name="Edsinger-Gonzales E."/>
            <person name="Grimwood J."/>
            <person name="Schmutz J."/>
            <person name="Rabbi I.Y."/>
            <person name="Egesi C."/>
            <person name="Nauluvula P."/>
            <person name="Lebot V."/>
            <person name="Ndunguru J."/>
            <person name="Mkamilo G."/>
            <person name="Bart R.S."/>
            <person name="Setter T.L."/>
            <person name="Gleadow R.M."/>
            <person name="Kulakow P."/>
            <person name="Ferguson M.E."/>
            <person name="Rounsley S."/>
            <person name="Rokhsar D.S."/>
        </authorList>
    </citation>
    <scope>NUCLEOTIDE SEQUENCE [LARGE SCALE GENOMIC DNA]</scope>
    <source>
        <strain evidence="11">cv. AM560-2</strain>
    </source>
</reference>
<evidence type="ECO:0000256" key="1">
    <source>
        <dbReference type="ARBA" id="ARBA00004123"/>
    </source>
</evidence>
<evidence type="ECO:0000256" key="6">
    <source>
        <dbReference type="SAM" id="MobiDB-lite"/>
    </source>
</evidence>
<sequence length="200" mass="22100">MDQILNRGGVAAGYESDNVVHGSGSSCERKGGVPWTEDEHRLFLLGLQKLGKGDWRGISRNFVITRTPTQVATHAQKYYLHRNNRYRYRRGSSLFDITADSSLGSLIEEEQVHQETATLPTFPESLSPAFLTVADVNTMENLSLGSSSSNLKISPKLIRPVPIIPVPLSSKMADLNLNEKNPTKEHLPLSLKLSTPSSEE</sequence>
<dbReference type="InterPro" id="IPR009057">
    <property type="entry name" value="Homeodomain-like_sf"/>
</dbReference>
<accession>A0A2C9VUS5</accession>
<dbReference type="STRING" id="3983.A0A2C9VUS5"/>
<gene>
    <name evidence="10" type="ORF">MANES_05G093800v8</name>
</gene>
<keyword evidence="11" id="KW-1185">Reference proteome</keyword>
<dbReference type="GO" id="GO:0005634">
    <property type="term" value="C:nucleus"/>
    <property type="evidence" value="ECO:0007669"/>
    <property type="project" value="UniProtKB-SubCell"/>
</dbReference>
<dbReference type="SUPFAM" id="SSF46689">
    <property type="entry name" value="Homeodomain-like"/>
    <property type="match status" value="1"/>
</dbReference>
<evidence type="ECO:0000313" key="10">
    <source>
        <dbReference type="EMBL" id="OAY49921.1"/>
    </source>
</evidence>
<dbReference type="AlphaFoldDB" id="A0A2C9VUS5"/>
<dbReference type="Gene3D" id="1.10.10.60">
    <property type="entry name" value="Homeodomain-like"/>
    <property type="match status" value="1"/>
</dbReference>
<feature type="domain" description="Myb-like" evidence="7">
    <location>
        <begin position="34"/>
        <end position="79"/>
    </location>
</feature>
<evidence type="ECO:0000256" key="2">
    <source>
        <dbReference type="ARBA" id="ARBA00023015"/>
    </source>
</evidence>
<evidence type="ECO:0000313" key="11">
    <source>
        <dbReference type="Proteomes" id="UP000091857"/>
    </source>
</evidence>
<dbReference type="InterPro" id="IPR052245">
    <property type="entry name" value="Plant_Stress_Dev_TF"/>
</dbReference>
<protein>
    <submittedName>
        <fullName evidence="10">Uncharacterized protein</fullName>
    </submittedName>
</protein>
<dbReference type="Pfam" id="PF00249">
    <property type="entry name" value="Myb_DNA-binding"/>
    <property type="match status" value="1"/>
</dbReference>
<dbReference type="Gramene" id="Manes.05G093800.1.v8.1">
    <property type="protein sequence ID" value="Manes.05G093800.1.v8.1.CDS"/>
    <property type="gene ID" value="Manes.05G093800.v8.1"/>
</dbReference>
<dbReference type="InterPro" id="IPR017884">
    <property type="entry name" value="SANT_dom"/>
</dbReference>
<dbReference type="CDD" id="cd00167">
    <property type="entry name" value="SANT"/>
    <property type="match status" value="1"/>
</dbReference>
<evidence type="ECO:0000259" key="7">
    <source>
        <dbReference type="PROSITE" id="PS50090"/>
    </source>
</evidence>
<comment type="subcellular location">
    <subcellularLocation>
        <location evidence="1">Nucleus</location>
    </subcellularLocation>
</comment>
<dbReference type="Proteomes" id="UP000091857">
    <property type="component" value="Chromosome 5"/>
</dbReference>
<dbReference type="PROSITE" id="PS50090">
    <property type="entry name" value="MYB_LIKE"/>
    <property type="match status" value="1"/>
</dbReference>
<dbReference type="NCBIfam" id="TIGR01557">
    <property type="entry name" value="myb_SHAQKYF"/>
    <property type="match status" value="1"/>
</dbReference>
<dbReference type="InterPro" id="IPR006447">
    <property type="entry name" value="Myb_dom_plants"/>
</dbReference>
<comment type="caution">
    <text evidence="10">The sequence shown here is derived from an EMBL/GenBank/DDBJ whole genome shotgun (WGS) entry which is preliminary data.</text>
</comment>